<keyword evidence="2" id="KW-1185">Reference proteome</keyword>
<dbReference type="AlphaFoldDB" id="A0A3G6ISD2"/>
<reference evidence="1 2" key="1">
    <citation type="submission" date="2018-11" db="EMBL/GenBank/DDBJ databases">
        <authorList>
            <person name="Kleinhagauer T."/>
            <person name="Glaeser S.P."/>
            <person name="Spergser J."/>
            <person name="Ruckert C."/>
            <person name="Kaempfer P."/>
            <person name="Busse H.-J."/>
        </authorList>
    </citation>
    <scope>NUCLEOTIDE SEQUENCE [LARGE SCALE GENOMIC DNA]</scope>
    <source>
        <strain evidence="1 2">812CH</strain>
    </source>
</reference>
<evidence type="ECO:0000313" key="2">
    <source>
        <dbReference type="Proteomes" id="UP000271426"/>
    </source>
</evidence>
<proteinExistence type="predicted"/>
<sequence length="136" mass="14715">MVQVMSKPGQRYGTLTIERTKEAVALPAPVRQLCRILTSAGVTFQADAPKPRGRLSRQGRKPVALASLVLQLLLSDCGTGHAAVKPSDLSEEKLRKLFGAALLGLYCFYLTPHGWRVHGARSLHWAVDDVSGEPVG</sequence>
<organism evidence="1 2">
    <name type="scientific">Corynebacterium pseudopelargi</name>
    <dbReference type="NCBI Taxonomy" id="2080757"/>
    <lineage>
        <taxon>Bacteria</taxon>
        <taxon>Bacillati</taxon>
        <taxon>Actinomycetota</taxon>
        <taxon>Actinomycetes</taxon>
        <taxon>Mycobacteriales</taxon>
        <taxon>Corynebacteriaceae</taxon>
        <taxon>Corynebacterium</taxon>
    </lineage>
</organism>
<name>A0A3G6ISD2_9CORY</name>
<evidence type="ECO:0000313" key="1">
    <source>
        <dbReference type="EMBL" id="AZA08531.1"/>
    </source>
</evidence>
<dbReference type="Proteomes" id="UP000271426">
    <property type="component" value="Chromosome"/>
</dbReference>
<protein>
    <submittedName>
        <fullName evidence="1">Uncharacterized protein</fullName>
    </submittedName>
</protein>
<dbReference type="EMBL" id="CP033898">
    <property type="protein sequence ID" value="AZA08531.1"/>
    <property type="molecule type" value="Genomic_DNA"/>
</dbReference>
<accession>A0A3G6ISD2</accession>
<gene>
    <name evidence="1" type="ORF">CPPEL_01925</name>
</gene>
<dbReference type="KEGG" id="cpso:CPPEL_01925"/>